<reference evidence="11" key="3">
    <citation type="submission" date="2020-06" db="EMBL/GenBank/DDBJ databases">
        <title>Helianthus annuus Genome sequencing and assembly Release 2.</title>
        <authorList>
            <person name="Gouzy J."/>
            <person name="Langlade N."/>
            <person name="Munos S."/>
        </authorList>
    </citation>
    <scope>NUCLEOTIDE SEQUENCE</scope>
    <source>
        <tissue evidence="11">Leaves</tissue>
    </source>
</reference>
<dbReference type="SUPFAM" id="SSF53474">
    <property type="entry name" value="alpha/beta-Hydrolases"/>
    <property type="match status" value="1"/>
</dbReference>
<evidence type="ECO:0000313" key="12">
    <source>
        <dbReference type="EMBL" id="OTG26663.1"/>
    </source>
</evidence>
<protein>
    <recommendedName>
        <fullName evidence="10">Carboxypeptidase</fullName>
        <ecNumber evidence="10">3.4.16.-</ecNumber>
    </recommendedName>
</protein>
<evidence type="ECO:0000256" key="4">
    <source>
        <dbReference type="ARBA" id="ARBA00022645"/>
    </source>
</evidence>
<keyword evidence="4 10" id="KW-0121">Carboxypeptidase</keyword>
<evidence type="ECO:0000313" key="11">
    <source>
        <dbReference type="EMBL" id="KAF5807604.1"/>
    </source>
</evidence>
<evidence type="ECO:0000256" key="3">
    <source>
        <dbReference type="ARBA" id="ARBA00022525"/>
    </source>
</evidence>
<comment type="subcellular location">
    <subcellularLocation>
        <location evidence="1">Secreted</location>
    </subcellularLocation>
</comment>
<dbReference type="GO" id="GO:0005576">
    <property type="term" value="C:extracellular region"/>
    <property type="evidence" value="ECO:0007669"/>
    <property type="project" value="UniProtKB-SubCell"/>
</dbReference>
<dbReference type="AlphaFoldDB" id="A0A251UUF2"/>
<dbReference type="Pfam" id="PF00450">
    <property type="entry name" value="Peptidase_S10"/>
    <property type="match status" value="1"/>
</dbReference>
<evidence type="ECO:0000256" key="2">
    <source>
        <dbReference type="ARBA" id="ARBA00009431"/>
    </source>
</evidence>
<keyword evidence="3" id="KW-0964">Secreted</keyword>
<feature type="signal peptide" evidence="10">
    <location>
        <begin position="1"/>
        <end position="21"/>
    </location>
</feature>
<dbReference type="Gene3D" id="3.40.50.11320">
    <property type="match status" value="1"/>
</dbReference>
<evidence type="ECO:0000256" key="1">
    <source>
        <dbReference type="ARBA" id="ARBA00004613"/>
    </source>
</evidence>
<accession>A0A251UUF2</accession>
<reference evidence="11 13" key="1">
    <citation type="journal article" date="2017" name="Nature">
        <title>The sunflower genome provides insights into oil metabolism, flowering and Asterid evolution.</title>
        <authorList>
            <person name="Badouin H."/>
            <person name="Gouzy J."/>
            <person name="Grassa C.J."/>
            <person name="Murat F."/>
            <person name="Staton S.E."/>
            <person name="Cottret L."/>
            <person name="Lelandais-Briere C."/>
            <person name="Owens G.L."/>
            <person name="Carrere S."/>
            <person name="Mayjonade B."/>
            <person name="Legrand L."/>
            <person name="Gill N."/>
            <person name="Kane N.C."/>
            <person name="Bowers J.E."/>
            <person name="Hubner S."/>
            <person name="Bellec A."/>
            <person name="Berard A."/>
            <person name="Berges H."/>
            <person name="Blanchet N."/>
            <person name="Boniface M.C."/>
            <person name="Brunel D."/>
            <person name="Catrice O."/>
            <person name="Chaidir N."/>
            <person name="Claudel C."/>
            <person name="Donnadieu C."/>
            <person name="Faraut T."/>
            <person name="Fievet G."/>
            <person name="Helmstetter N."/>
            <person name="King M."/>
            <person name="Knapp S.J."/>
            <person name="Lai Z."/>
            <person name="Le Paslier M.C."/>
            <person name="Lippi Y."/>
            <person name="Lorenzon L."/>
            <person name="Mandel J.R."/>
            <person name="Marage G."/>
            <person name="Marchand G."/>
            <person name="Marquand E."/>
            <person name="Bret-Mestries E."/>
            <person name="Morien E."/>
            <person name="Nambeesan S."/>
            <person name="Nguyen T."/>
            <person name="Pegot-Espagnet P."/>
            <person name="Pouilly N."/>
            <person name="Raftis F."/>
            <person name="Sallet E."/>
            <person name="Schiex T."/>
            <person name="Thomas J."/>
            <person name="Vandecasteele C."/>
            <person name="Vares D."/>
            <person name="Vear F."/>
            <person name="Vautrin S."/>
            <person name="Crespi M."/>
            <person name="Mangin B."/>
            <person name="Burke J.M."/>
            <person name="Salse J."/>
            <person name="Munos S."/>
            <person name="Vincourt P."/>
            <person name="Rieseberg L.H."/>
            <person name="Langlade N.B."/>
        </authorList>
    </citation>
    <scope>NUCLEOTIDE SEQUENCE [LARGE SCALE GENOMIC DNA]</scope>
    <source>
        <strain evidence="13">cv. SF193</strain>
        <tissue evidence="11">Leaves</tissue>
    </source>
</reference>
<dbReference type="InParanoid" id="A0A251UUF2"/>
<dbReference type="GO" id="GO:0006508">
    <property type="term" value="P:proteolysis"/>
    <property type="evidence" value="ECO:0007669"/>
    <property type="project" value="UniProtKB-KW"/>
</dbReference>
<keyword evidence="7 10" id="KW-0378">Hydrolase</keyword>
<dbReference type="Proteomes" id="UP000215914">
    <property type="component" value="Chromosome 5"/>
</dbReference>
<name>A0A251UUF2_HELAN</name>
<dbReference type="EMBL" id="MNCJ02000320">
    <property type="protein sequence ID" value="KAF5807604.1"/>
    <property type="molecule type" value="Genomic_DNA"/>
</dbReference>
<evidence type="ECO:0000256" key="10">
    <source>
        <dbReference type="RuleBase" id="RU361156"/>
    </source>
</evidence>
<dbReference type="Gene3D" id="6.10.250.940">
    <property type="match status" value="1"/>
</dbReference>
<evidence type="ECO:0000256" key="6">
    <source>
        <dbReference type="ARBA" id="ARBA00022729"/>
    </source>
</evidence>
<dbReference type="Gene3D" id="3.40.50.1820">
    <property type="entry name" value="alpha/beta hydrolase"/>
    <property type="match status" value="1"/>
</dbReference>
<organism evidence="12 13">
    <name type="scientific">Helianthus annuus</name>
    <name type="common">Common sunflower</name>
    <dbReference type="NCBI Taxonomy" id="4232"/>
    <lineage>
        <taxon>Eukaryota</taxon>
        <taxon>Viridiplantae</taxon>
        <taxon>Streptophyta</taxon>
        <taxon>Embryophyta</taxon>
        <taxon>Tracheophyta</taxon>
        <taxon>Spermatophyta</taxon>
        <taxon>Magnoliopsida</taxon>
        <taxon>eudicotyledons</taxon>
        <taxon>Gunneridae</taxon>
        <taxon>Pentapetalae</taxon>
        <taxon>asterids</taxon>
        <taxon>campanulids</taxon>
        <taxon>Asterales</taxon>
        <taxon>Asteraceae</taxon>
        <taxon>Asteroideae</taxon>
        <taxon>Heliantheae alliance</taxon>
        <taxon>Heliantheae</taxon>
        <taxon>Helianthus</taxon>
    </lineage>
</organism>
<dbReference type="OMA" id="CMTYERY"/>
<gene>
    <name evidence="12" type="primary">scpl42</name>
    <name evidence="12" type="ORF">HannXRQ_Chr05g0161101</name>
    <name evidence="11" type="ORF">HanXRQr2_Chr05g0235511</name>
</gene>
<keyword evidence="6 10" id="KW-0732">Signal</keyword>
<dbReference type="PANTHER" id="PTHR11802">
    <property type="entry name" value="SERINE PROTEASE FAMILY S10 SERINE CARBOXYPEPTIDASE"/>
    <property type="match status" value="1"/>
</dbReference>
<dbReference type="PRINTS" id="PR00724">
    <property type="entry name" value="CRBOXYPTASEC"/>
</dbReference>
<evidence type="ECO:0000256" key="8">
    <source>
        <dbReference type="ARBA" id="ARBA00023157"/>
    </source>
</evidence>
<dbReference type="FunCoup" id="A0A251UUF2">
    <property type="interactions" value="414"/>
</dbReference>
<comment type="similarity">
    <text evidence="2 10">Belongs to the peptidase S10 family.</text>
</comment>
<dbReference type="EC" id="3.4.16.-" evidence="10"/>
<dbReference type="InterPro" id="IPR029058">
    <property type="entry name" value="AB_hydrolase_fold"/>
</dbReference>
<feature type="chain" id="PRO_5011835562" description="Carboxypeptidase" evidence="10">
    <location>
        <begin position="22"/>
        <end position="469"/>
    </location>
</feature>
<evidence type="ECO:0000256" key="5">
    <source>
        <dbReference type="ARBA" id="ARBA00022670"/>
    </source>
</evidence>
<evidence type="ECO:0000313" key="13">
    <source>
        <dbReference type="Proteomes" id="UP000215914"/>
    </source>
</evidence>
<evidence type="ECO:0000256" key="9">
    <source>
        <dbReference type="ARBA" id="ARBA00023180"/>
    </source>
</evidence>
<reference evidence="12" key="2">
    <citation type="submission" date="2017-02" db="EMBL/GenBank/DDBJ databases">
        <title>Sunflower complete genome.</title>
        <authorList>
            <person name="Langlade N."/>
            <person name="Munos S."/>
        </authorList>
    </citation>
    <scope>NUCLEOTIDE SEQUENCE [LARGE SCALE GENOMIC DNA]</scope>
    <source>
        <tissue evidence="12">Leaves</tissue>
    </source>
</reference>
<dbReference type="PROSITE" id="PS00131">
    <property type="entry name" value="CARBOXYPEPT_SER_SER"/>
    <property type="match status" value="1"/>
</dbReference>
<dbReference type="GO" id="GO:0004185">
    <property type="term" value="F:serine-type carboxypeptidase activity"/>
    <property type="evidence" value="ECO:0000318"/>
    <property type="project" value="GO_Central"/>
</dbReference>
<sequence length="469" mass="52494">MGTWWFVVVAVVVVVMGGGSGFPVEDLVVRLPGQPVVGFKQYAGYVDVDLKAGRSLFYYFVEADNDADHKPLSLWLNGGPGCSSMGGGAFTELGPFFPLGNGRGLRRNSKSWNKASNLLFVESPAGVGWSYSNTTSDYTTGDANTARDMHTFLINWYKKFPSFKSRDLYLTGESYAGHYIPQLAIALLDHNEQHSTGFKFNIKGVAIGNPLLKLDRDVPAVYEYYWSHGMISDEIGLTLMNDCRFEDYTFASPHNESDACNDAISQANNIIGEYINNYDVILDVCYPSIVEQELRLKKTATKISFGIDVCMSYERRFYFNLPEVQRALHANRTKLSYPWSMCSGILNYNDNDGNINILPLLKRIIKNRIPVWIFSGDQDSVVPLLGSRTLVRELAHDLQFKVTVPYGAWFHQGQVGGWVTEYGNLLTFATVRGAAHMVPYAQPSRALHLFSSFVRGSRLPNNTRPSIED</sequence>
<keyword evidence="9" id="KW-0325">Glycoprotein</keyword>
<keyword evidence="8" id="KW-1015">Disulfide bond</keyword>
<dbReference type="OrthoDB" id="443318at2759"/>
<dbReference type="PANTHER" id="PTHR11802:SF20">
    <property type="entry name" value="SERINE CARBOXYPEPTIDASE-LIKE 41-RELATED"/>
    <property type="match status" value="1"/>
</dbReference>
<keyword evidence="13" id="KW-1185">Reference proteome</keyword>
<dbReference type="EMBL" id="CM007894">
    <property type="protein sequence ID" value="OTG26663.1"/>
    <property type="molecule type" value="Genomic_DNA"/>
</dbReference>
<dbReference type="Gramene" id="mRNA:HanXRQr2_Chr05g0235511">
    <property type="protein sequence ID" value="mRNA:HanXRQr2_Chr05g0235511"/>
    <property type="gene ID" value="HanXRQr2_Chr05g0235511"/>
</dbReference>
<evidence type="ECO:0000256" key="7">
    <source>
        <dbReference type="ARBA" id="ARBA00022801"/>
    </source>
</evidence>
<dbReference type="InterPro" id="IPR018202">
    <property type="entry name" value="Ser_caboxypep_ser_AS"/>
</dbReference>
<dbReference type="InterPro" id="IPR001563">
    <property type="entry name" value="Peptidase_S10"/>
</dbReference>
<keyword evidence="5 10" id="KW-0645">Protease</keyword>
<dbReference type="FunFam" id="3.40.50.11320:FF:000005">
    <property type="entry name" value="Carboxypeptidase"/>
    <property type="match status" value="1"/>
</dbReference>
<dbReference type="FunFam" id="3.40.50.1820:FF:000030">
    <property type="entry name" value="Carboxypeptidase"/>
    <property type="match status" value="1"/>
</dbReference>
<proteinExistence type="inferred from homology"/>